<feature type="signal peptide" evidence="1">
    <location>
        <begin position="1"/>
        <end position="34"/>
    </location>
</feature>
<feature type="chain" id="PRO_5001700476" evidence="1">
    <location>
        <begin position="35"/>
        <end position="983"/>
    </location>
</feature>
<reference evidence="2 3" key="1">
    <citation type="journal article" date="2014" name="PLoS Genet.">
        <title>Hidden diversity in honey bee gut symbionts detected by single-cell genomics.</title>
        <authorList>
            <person name="Engel P."/>
            <person name="Stepanauskas R."/>
            <person name="Moran N."/>
        </authorList>
    </citation>
    <scope>NUCLEOTIDE SEQUENCE [LARGE SCALE GENOMIC DNA]</scope>
    <source>
        <strain evidence="2 3">SCGC AB-598-J21</strain>
    </source>
</reference>
<dbReference type="EMBL" id="AVQL01000445">
    <property type="protein sequence ID" value="KEQ00768.1"/>
    <property type="molecule type" value="Genomic_DNA"/>
</dbReference>
<dbReference type="GO" id="GO:0005509">
    <property type="term" value="F:calcium ion binding"/>
    <property type="evidence" value="ECO:0007669"/>
    <property type="project" value="InterPro"/>
</dbReference>
<comment type="caution">
    <text evidence="2">The sequence shown here is derived from an EMBL/GenBank/DDBJ whole genome shotgun (WGS) entry which is preliminary data.</text>
</comment>
<proteinExistence type="predicted"/>
<evidence type="ECO:0000313" key="3">
    <source>
        <dbReference type="Proteomes" id="UP000027644"/>
    </source>
</evidence>
<dbReference type="InterPro" id="IPR015919">
    <property type="entry name" value="Cadherin-like_sf"/>
</dbReference>
<evidence type="ECO:0000313" key="2">
    <source>
        <dbReference type="EMBL" id="KEQ00768.1"/>
    </source>
</evidence>
<protein>
    <submittedName>
        <fullName evidence="2">Putative Ig domain</fullName>
    </submittedName>
</protein>
<evidence type="ECO:0000256" key="1">
    <source>
        <dbReference type="SAM" id="SignalP"/>
    </source>
</evidence>
<dbReference type="AlphaFoldDB" id="A0A074V5Q9"/>
<sequence>MKRTNKPDKFRKKIKRKLLASSIALALVSSNSWAIFQNGDFENGDFSHWEKNHGLNYRLKGNPPFTADSVQISNGGSFILNVVSNSFDPRAPHLVLPRQGNFTAKLNDEIGGRHINQISQKDVITEDDRDPSDGKLHIRFTYAAVLNDPNHASYQQPYFHVQLKDLTTAEILYDDIAYSNQPGRLFYTTNFNGTWRSTPFIDVDMIVPDSLIGHELEVRALAADCSQNAHGGYVYVDAFGANKIKPQQGCLNNVKARAKPGQVQVTWADNGADAYRIYRSEKLEGPYISLGETTSNYSTWLDKTVEEGKEYFYNVRPLDSEGLESCASGSVVSVVPSPIEAGEVANRPPYFVSEPKIGGDIKTDYHYQAEALDADGDDLTYSLLARPVGMTIDSQTGLITWKPDTIGFYEVNIQVIDGNGGKATQSYNIEVIDDNLPPQITNQIPTRIPSGKYFSHQVEAVDPEGQKISYSLASQASGMTMNTNGLISWSNPQPGRYPITVVVTDPYGARDQQSVVLAVSGKPSFTSTPIINGTVNQPYTYFAQAKDSGGDTITYNLSQAPQGMTINTQTGEINWQPSQESVENITVEAMNEDGSVATQSYALTITAQANRAPVITSQPSTYIAENTAYSYQVSANDPDGDKVVWSLVKGTVGLELNRETGKLSWAQAIAGSYPIVIEVSDQRGGVATQEYTLRVGLEANQPPQILSVPNTKSSLGAPYQYQLIAVDPDEDPLTYKITKAPNGATVSNTGLFTWNTPVLGQHDIELTVTDGLATVTQNYTLVITQESVTNQPPLLTSTPEISTVVNELYHYQLVATDPDGDVLRYQIKEAPAGTTIDANGLFSWKARAVGSYIIKLAISDGHYEVEQNYTLVVRDSELENQPPQIISSPKTAGSINNEYEYQLIAVDPDNDPLSYFLEEGPEGMMLDSHGVVKWENQLWAIIALNSVLVTYNIRLNKVIPSLLVIKPLLINHHKLLVYLKYKG</sequence>
<dbReference type="InterPro" id="IPR013783">
    <property type="entry name" value="Ig-like_fold"/>
</dbReference>
<keyword evidence="1" id="KW-0732">Signal</keyword>
<dbReference type="Pfam" id="PF05345">
    <property type="entry name" value="He_PIG"/>
    <property type="match status" value="6"/>
</dbReference>
<accession>A0A074V5Q9</accession>
<dbReference type="SUPFAM" id="SSF49313">
    <property type="entry name" value="Cadherin-like"/>
    <property type="match status" value="6"/>
</dbReference>
<dbReference type="GO" id="GO:0016020">
    <property type="term" value="C:membrane"/>
    <property type="evidence" value="ECO:0007669"/>
    <property type="project" value="InterPro"/>
</dbReference>
<gene>
    <name evidence="2" type="ORF">SASC598J21_014560</name>
</gene>
<organism evidence="2 3">
    <name type="scientific">Snodgrassella alvi SCGC AB-598-J21</name>
    <dbReference type="NCBI Taxonomy" id="1385367"/>
    <lineage>
        <taxon>Bacteria</taxon>
        <taxon>Pseudomonadati</taxon>
        <taxon>Pseudomonadota</taxon>
        <taxon>Betaproteobacteria</taxon>
        <taxon>Neisseriales</taxon>
        <taxon>Neisseriaceae</taxon>
        <taxon>Snodgrassella</taxon>
    </lineage>
</organism>
<dbReference type="Gene3D" id="2.60.40.10">
    <property type="entry name" value="Immunoglobulins"/>
    <property type="match status" value="7"/>
</dbReference>
<name>A0A074V5Q9_9NEIS</name>
<dbReference type="Proteomes" id="UP000027644">
    <property type="component" value="Unassembled WGS sequence"/>
</dbReference>